<dbReference type="Pfam" id="PF03372">
    <property type="entry name" value="Exo_endo_phos"/>
    <property type="match status" value="1"/>
</dbReference>
<evidence type="ECO:0000259" key="2">
    <source>
        <dbReference type="Pfam" id="PF03372"/>
    </source>
</evidence>
<organism evidence="3 4">
    <name type="scientific">Streptococcus oricebi</name>
    <dbReference type="NCBI Taxonomy" id="1547447"/>
    <lineage>
        <taxon>Bacteria</taxon>
        <taxon>Bacillati</taxon>
        <taxon>Bacillota</taxon>
        <taxon>Bacilli</taxon>
        <taxon>Lactobacillales</taxon>
        <taxon>Streptococcaceae</taxon>
        <taxon>Streptococcus</taxon>
    </lineage>
</organism>
<dbReference type="Proteomes" id="UP001519296">
    <property type="component" value="Unassembled WGS sequence"/>
</dbReference>
<evidence type="ECO:0000256" key="1">
    <source>
        <dbReference type="ARBA" id="ARBA00022801"/>
    </source>
</evidence>
<comment type="caution">
    <text evidence="3">The sequence shown here is derived from an EMBL/GenBank/DDBJ whole genome shotgun (WGS) entry which is preliminary data.</text>
</comment>
<dbReference type="PANTHER" id="PTHR15822">
    <property type="entry name" value="TRAF AND TNF RECEPTOR-ASSOCIATED PROTEIN"/>
    <property type="match status" value="1"/>
</dbReference>
<evidence type="ECO:0000313" key="3">
    <source>
        <dbReference type="EMBL" id="MBP2622826.1"/>
    </source>
</evidence>
<dbReference type="Gene3D" id="3.60.10.10">
    <property type="entry name" value="Endonuclease/exonuclease/phosphatase"/>
    <property type="match status" value="1"/>
</dbReference>
<dbReference type="InterPro" id="IPR051547">
    <property type="entry name" value="TDP2-like"/>
</dbReference>
<dbReference type="CDD" id="cd09079">
    <property type="entry name" value="RgfB-like"/>
    <property type="match status" value="1"/>
</dbReference>
<protein>
    <submittedName>
        <fullName evidence="3">Hydrolase</fullName>
    </submittedName>
</protein>
<keyword evidence="1 3" id="KW-0378">Hydrolase</keyword>
<dbReference type="RefSeq" id="WP_209627048.1">
    <property type="nucleotide sequence ID" value="NZ_PRDG01000001.1"/>
</dbReference>
<dbReference type="GO" id="GO:0016787">
    <property type="term" value="F:hydrolase activity"/>
    <property type="evidence" value="ECO:0007669"/>
    <property type="project" value="UniProtKB-KW"/>
</dbReference>
<proteinExistence type="predicted"/>
<accession>A0ABS5B2U5</accession>
<dbReference type="EMBL" id="PRDG01000001">
    <property type="protein sequence ID" value="MBP2622826.1"/>
    <property type="molecule type" value="Genomic_DNA"/>
</dbReference>
<reference evidence="3 4" key="1">
    <citation type="submission" date="2018-02" db="EMBL/GenBank/DDBJ databases">
        <title>Draft genome sequence of Streptococcus oricebi CCUG 70868T type strain.</title>
        <authorList>
            <person name="Mendez V."/>
            <person name="Salva-Serra F."/>
            <person name="Jaen-Luchoro D."/>
            <person name="Gonzales-Siles L."/>
            <person name="Karlsson R."/>
            <person name="Engstrom-Jakobsson H."/>
            <person name="Busquets A."/>
            <person name="Gomila M."/>
            <person name="Pineiro-Iglesias B."/>
            <person name="Bennasar-Figueras A."/>
            <person name="Seeger M."/>
            <person name="Moore E."/>
        </authorList>
    </citation>
    <scope>NUCLEOTIDE SEQUENCE [LARGE SCALE GENOMIC DNA]</scope>
    <source>
        <strain evidence="3 4">CCUG 70868</strain>
    </source>
</reference>
<keyword evidence="4" id="KW-1185">Reference proteome</keyword>
<name>A0ABS5B2U5_9STRE</name>
<dbReference type="SUPFAM" id="SSF56219">
    <property type="entry name" value="DNase I-like"/>
    <property type="match status" value="1"/>
</dbReference>
<evidence type="ECO:0000313" key="4">
    <source>
        <dbReference type="Proteomes" id="UP001519296"/>
    </source>
</evidence>
<feature type="domain" description="Endonuclease/exonuclease/phosphatase" evidence="2">
    <location>
        <begin position="19"/>
        <end position="262"/>
    </location>
</feature>
<dbReference type="InterPro" id="IPR036691">
    <property type="entry name" value="Endo/exonu/phosph_ase_sf"/>
</dbReference>
<dbReference type="InterPro" id="IPR005135">
    <property type="entry name" value="Endo/exonuclease/phosphatase"/>
</dbReference>
<sequence length="271" mass="30861">MAKFLTLNTHSWMEDQPEEKLAALVQRILEEDYDVICLQEVNQLQGSSESKEVFSYQPVPGMPRIHQDHYARTLVEQLEQKGRTYHWSWVYNHIGFDRFHEGVAILAKNPLQVEALTLSDMDDPADYRTRKVLLAQTELDGQLVSLASCHFSWWEKGFQGEWARLEARLSKLGTPLLLMGDFNCPFEGPGYREILASSLGLKDSHIEAKESLGQATVEGEIAGWEGNQEAYKIDYAFLSSEWTVEQSSVVFDNLRGPIISDHYGLEVLAHL</sequence>
<gene>
    <name evidence="3" type="ORF">C4K46_02605</name>
</gene>
<dbReference type="PANTHER" id="PTHR15822:SF23">
    <property type="entry name" value="ENDONUCLEASE_EXONUCLEASE_PHOSPHATASE FAMILY PROTEIN"/>
    <property type="match status" value="1"/>
</dbReference>